<feature type="domain" description="Glycoside hydrolase family 20 catalytic" evidence="6">
    <location>
        <begin position="23"/>
        <end position="369"/>
    </location>
</feature>
<dbReference type="GO" id="GO:0030203">
    <property type="term" value="P:glycosaminoglycan metabolic process"/>
    <property type="evidence" value="ECO:0007669"/>
    <property type="project" value="TreeGrafter"/>
</dbReference>
<dbReference type="SUPFAM" id="SSF51445">
    <property type="entry name" value="(Trans)glycosidases"/>
    <property type="match status" value="1"/>
</dbReference>
<proteinExistence type="inferred from homology"/>
<keyword evidence="4" id="KW-0378">Hydrolase</keyword>
<reference evidence="7" key="2">
    <citation type="submission" date="2021-04" db="EMBL/GenBank/DDBJ databases">
        <authorList>
            <person name="Gilroy R."/>
        </authorList>
    </citation>
    <scope>NUCLEOTIDE SEQUENCE</scope>
    <source>
        <strain evidence="7">ChiHjej13B12-24818</strain>
    </source>
</reference>
<evidence type="ECO:0000256" key="2">
    <source>
        <dbReference type="ARBA" id="ARBA00006285"/>
    </source>
</evidence>
<dbReference type="InterPro" id="IPR015883">
    <property type="entry name" value="Glyco_hydro_20_cat"/>
</dbReference>
<dbReference type="PANTHER" id="PTHR22600">
    <property type="entry name" value="BETA-HEXOSAMINIDASE"/>
    <property type="match status" value="1"/>
</dbReference>
<organism evidence="7 8">
    <name type="scientific">Candidatus Brachybacterium merdavium</name>
    <dbReference type="NCBI Taxonomy" id="2838513"/>
    <lineage>
        <taxon>Bacteria</taxon>
        <taxon>Bacillati</taxon>
        <taxon>Actinomycetota</taxon>
        <taxon>Actinomycetes</taxon>
        <taxon>Micrococcales</taxon>
        <taxon>Dermabacteraceae</taxon>
        <taxon>Brachybacterium</taxon>
    </lineage>
</organism>
<feature type="active site" description="Proton donor" evidence="5">
    <location>
        <position position="206"/>
    </location>
</feature>
<dbReference type="AlphaFoldDB" id="A0A9D2RR88"/>
<name>A0A9D2RR88_9MICO</name>
<sequence>MHDLSAERPLIPAPGAPEQPRCAWRGLMVDSSRTFWPVDVMRELLDLMGRYRFNRLHWHLTDDAGWRFDVPEHPRLVEIGSRLDREPFHWYSNTDPEKRAEAIAAAPSDSTVGWYTDAQIAELIDIAAQRGIEIMPEIDLPGHMGAAIRAYPELGDPSLADLPAAEWPHRNDLLWPSERSARLVRTVVDRVCRLFPFDTVHIGGDECDYAVWEADSALMGRMAAQGLRDGRAIQGWFTDIARDQLRRNHRRAAAWDELVETPVRGDELIFAWRDGQGVRATQASGNDWVYADASRLYLNRLSGPAESEPAGMRPGFGVRSVLDDVDLPEDGALQGIQAAVWTEFIPDRRTLHYHLFPRLLAVAEIAWSGAGVTSWEEFEPRLRSEVAWLESQGVLPRPWDECTEYGQSRTADVPAAVLDGC</sequence>
<reference evidence="7" key="1">
    <citation type="journal article" date="2021" name="PeerJ">
        <title>Extensive microbial diversity within the chicken gut microbiome revealed by metagenomics and culture.</title>
        <authorList>
            <person name="Gilroy R."/>
            <person name="Ravi A."/>
            <person name="Getino M."/>
            <person name="Pursley I."/>
            <person name="Horton D.L."/>
            <person name="Alikhan N.F."/>
            <person name="Baker D."/>
            <person name="Gharbi K."/>
            <person name="Hall N."/>
            <person name="Watson M."/>
            <person name="Adriaenssens E.M."/>
            <person name="Foster-Nyarko E."/>
            <person name="Jarju S."/>
            <person name="Secka A."/>
            <person name="Antonio M."/>
            <person name="Oren A."/>
            <person name="Chaudhuri R.R."/>
            <person name="La Ragione R."/>
            <person name="Hildebrand F."/>
            <person name="Pallen M.J."/>
        </authorList>
    </citation>
    <scope>NUCLEOTIDE SEQUENCE</scope>
    <source>
        <strain evidence="7">ChiHjej13B12-24818</strain>
    </source>
</reference>
<dbReference type="EC" id="3.2.1.52" evidence="3"/>
<gene>
    <name evidence="7" type="ORF">H9786_14810</name>
</gene>
<evidence type="ECO:0000256" key="3">
    <source>
        <dbReference type="ARBA" id="ARBA00012663"/>
    </source>
</evidence>
<dbReference type="PRINTS" id="PR00738">
    <property type="entry name" value="GLHYDRLASE20"/>
</dbReference>
<dbReference type="Proteomes" id="UP000823823">
    <property type="component" value="Unassembled WGS sequence"/>
</dbReference>
<accession>A0A9D2RR88</accession>
<evidence type="ECO:0000256" key="1">
    <source>
        <dbReference type="ARBA" id="ARBA00001231"/>
    </source>
</evidence>
<evidence type="ECO:0000256" key="4">
    <source>
        <dbReference type="ARBA" id="ARBA00022801"/>
    </source>
</evidence>
<dbReference type="GO" id="GO:0004563">
    <property type="term" value="F:beta-N-acetylhexosaminidase activity"/>
    <property type="evidence" value="ECO:0007669"/>
    <property type="project" value="UniProtKB-EC"/>
</dbReference>
<comment type="catalytic activity">
    <reaction evidence="1">
        <text>Hydrolysis of terminal non-reducing N-acetyl-D-hexosamine residues in N-acetyl-beta-D-hexosaminides.</text>
        <dbReference type="EC" id="3.2.1.52"/>
    </reaction>
</comment>
<comment type="caution">
    <text evidence="7">The sequence shown here is derived from an EMBL/GenBank/DDBJ whole genome shotgun (WGS) entry which is preliminary data.</text>
</comment>
<dbReference type="GO" id="GO:0016020">
    <property type="term" value="C:membrane"/>
    <property type="evidence" value="ECO:0007669"/>
    <property type="project" value="TreeGrafter"/>
</dbReference>
<evidence type="ECO:0000256" key="5">
    <source>
        <dbReference type="PIRSR" id="PIRSR625705-1"/>
    </source>
</evidence>
<dbReference type="PANTHER" id="PTHR22600:SF57">
    <property type="entry name" value="BETA-N-ACETYLHEXOSAMINIDASE"/>
    <property type="match status" value="1"/>
</dbReference>
<evidence type="ECO:0000313" key="8">
    <source>
        <dbReference type="Proteomes" id="UP000823823"/>
    </source>
</evidence>
<dbReference type="InterPro" id="IPR025705">
    <property type="entry name" value="Beta_hexosaminidase_sua/sub"/>
</dbReference>
<comment type="similarity">
    <text evidence="2">Belongs to the glycosyl hydrolase 20 family.</text>
</comment>
<protein>
    <recommendedName>
        <fullName evidence="3">beta-N-acetylhexosaminidase</fullName>
        <ecNumber evidence="3">3.2.1.52</ecNumber>
    </recommendedName>
</protein>
<evidence type="ECO:0000313" key="7">
    <source>
        <dbReference type="EMBL" id="HJB11767.1"/>
    </source>
</evidence>
<dbReference type="Gene3D" id="3.20.20.80">
    <property type="entry name" value="Glycosidases"/>
    <property type="match status" value="1"/>
</dbReference>
<evidence type="ECO:0000259" key="6">
    <source>
        <dbReference type="Pfam" id="PF00728"/>
    </source>
</evidence>
<dbReference type="EMBL" id="DWZH01000116">
    <property type="protein sequence ID" value="HJB11767.1"/>
    <property type="molecule type" value="Genomic_DNA"/>
</dbReference>
<dbReference type="InterPro" id="IPR017853">
    <property type="entry name" value="GH"/>
</dbReference>
<dbReference type="GO" id="GO:0005975">
    <property type="term" value="P:carbohydrate metabolic process"/>
    <property type="evidence" value="ECO:0007669"/>
    <property type="project" value="InterPro"/>
</dbReference>
<dbReference type="Pfam" id="PF00728">
    <property type="entry name" value="Glyco_hydro_20"/>
    <property type="match status" value="1"/>
</dbReference>